<keyword evidence="10" id="KW-1185">Reference proteome</keyword>
<gene>
    <name evidence="8" type="ORF">AP3564_18930</name>
    <name evidence="9" type="ORF">AZI98_08965</name>
</gene>
<evidence type="ECO:0000256" key="6">
    <source>
        <dbReference type="SAM" id="Coils"/>
    </source>
</evidence>
<name>A0A161Y3F9_9BACI</name>
<evidence type="ECO:0000259" key="7">
    <source>
        <dbReference type="Pfam" id="PF04085"/>
    </source>
</evidence>
<evidence type="ECO:0000313" key="9">
    <source>
        <dbReference type="EMBL" id="KZN96182.1"/>
    </source>
</evidence>
<comment type="similarity">
    <text evidence="1 5">Belongs to the MreC family.</text>
</comment>
<feature type="coiled-coil region" evidence="6">
    <location>
        <begin position="69"/>
        <end position="113"/>
    </location>
</feature>
<feature type="domain" description="Rod shape-determining protein MreC beta-barrel core" evidence="7">
    <location>
        <begin position="125"/>
        <end position="277"/>
    </location>
</feature>
<dbReference type="Gene3D" id="2.40.10.340">
    <property type="entry name" value="Rod shape-determining protein MreC, domain 1"/>
    <property type="match status" value="1"/>
</dbReference>
<dbReference type="InterPro" id="IPR042177">
    <property type="entry name" value="Cell/Rod_1"/>
</dbReference>
<evidence type="ECO:0000256" key="3">
    <source>
        <dbReference type="ARBA" id="ARBA00022960"/>
    </source>
</evidence>
<keyword evidence="6" id="KW-0175">Coiled coil</keyword>
<protein>
    <recommendedName>
        <fullName evidence="2 5">Cell shape-determining protein MreC</fullName>
    </recommendedName>
    <alternativeName>
        <fullName evidence="4 5">Cell shape protein MreC</fullName>
    </alternativeName>
</protein>
<dbReference type="InterPro" id="IPR042175">
    <property type="entry name" value="Cell/Rod_MreC_2"/>
</dbReference>
<dbReference type="KEGG" id="apak:AP3564_18930"/>
<evidence type="ECO:0000313" key="8">
    <source>
        <dbReference type="EMBL" id="ASS92057.1"/>
    </source>
</evidence>
<evidence type="ECO:0000256" key="2">
    <source>
        <dbReference type="ARBA" id="ARBA00013855"/>
    </source>
</evidence>
<dbReference type="InterPro" id="IPR055342">
    <property type="entry name" value="MreC_beta-barrel_core"/>
</dbReference>
<dbReference type="GO" id="GO:0005886">
    <property type="term" value="C:plasma membrane"/>
    <property type="evidence" value="ECO:0007669"/>
    <property type="project" value="TreeGrafter"/>
</dbReference>
<dbReference type="Pfam" id="PF04085">
    <property type="entry name" value="MreC"/>
    <property type="match status" value="1"/>
</dbReference>
<dbReference type="InterPro" id="IPR007221">
    <property type="entry name" value="MreC"/>
</dbReference>
<reference evidence="9 10" key="1">
    <citation type="submission" date="2016-04" db="EMBL/GenBank/DDBJ databases">
        <title>Draft genome sequence of Aeribacillus pallidus 8m3 from petroleum reservoir.</title>
        <authorList>
            <person name="Poltaraus A.B."/>
            <person name="Nazina T.N."/>
            <person name="Tourova T.P."/>
            <person name="Malakho S.M."/>
            <person name="Korshunova A.V."/>
            <person name="Sokolova D.S."/>
        </authorList>
    </citation>
    <scope>NUCLEOTIDE SEQUENCE [LARGE SCALE GENOMIC DNA]</scope>
    <source>
        <strain evidence="9 10">8m3</strain>
    </source>
</reference>
<dbReference type="EMBL" id="LWBR01000024">
    <property type="protein sequence ID" value="KZN96182.1"/>
    <property type="molecule type" value="Genomic_DNA"/>
</dbReference>
<evidence type="ECO:0000313" key="10">
    <source>
        <dbReference type="Proteomes" id="UP000076476"/>
    </source>
</evidence>
<dbReference type="Proteomes" id="UP000214606">
    <property type="component" value="Chromosome"/>
</dbReference>
<evidence type="ECO:0000256" key="1">
    <source>
        <dbReference type="ARBA" id="ARBA00009369"/>
    </source>
</evidence>
<dbReference type="Proteomes" id="UP000076476">
    <property type="component" value="Unassembled WGS sequence"/>
</dbReference>
<dbReference type="PANTHER" id="PTHR34138">
    <property type="entry name" value="CELL SHAPE-DETERMINING PROTEIN MREC"/>
    <property type="match status" value="1"/>
</dbReference>
<dbReference type="PIRSF" id="PIRSF038471">
    <property type="entry name" value="MreC"/>
    <property type="match status" value="1"/>
</dbReference>
<proteinExistence type="inferred from homology"/>
<organism evidence="9 10">
    <name type="scientific">Aeribacillus pallidus</name>
    <dbReference type="NCBI Taxonomy" id="33936"/>
    <lineage>
        <taxon>Bacteria</taxon>
        <taxon>Bacillati</taxon>
        <taxon>Bacillota</taxon>
        <taxon>Bacilli</taxon>
        <taxon>Bacillales</taxon>
        <taxon>Bacillaceae</taxon>
        <taxon>Aeribacillus</taxon>
    </lineage>
</organism>
<dbReference type="AlphaFoldDB" id="A0A161Y3F9"/>
<dbReference type="NCBIfam" id="TIGR00219">
    <property type="entry name" value="mreC"/>
    <property type="match status" value="1"/>
</dbReference>
<dbReference type="RefSeq" id="WP_063387943.1">
    <property type="nucleotide sequence ID" value="NZ_CP017703.1"/>
</dbReference>
<sequence length="294" mass="33496">MPQFFLNKRLIVLLVGIIILVALIGFSLKEDRNLSWQEKFIQDSVGLVQKVFHQPAQYIAGFFENLNHLKNTYEENELLRKQLNNYIQLEEKLQELEQENKQLKEELKLSADNDIRKYKSIQGTVIARNPDRWHDYIKIDKGEQHGIKKDMAVITAKGLIGKVKNTSEFTSTVQLLSASDRKNRISAMVHTNNGKVFGLIVGYSEQENALEMNIIESNAQIKENQIVATSGLGGVFPEGLVIGKVKKVELDSYGLTKIAYITPSADFYDIDRVMIIERVLPTVDINQLEEEEDS</sequence>
<dbReference type="EMBL" id="CP017703">
    <property type="protein sequence ID" value="ASS92057.1"/>
    <property type="molecule type" value="Genomic_DNA"/>
</dbReference>
<dbReference type="Gene3D" id="2.40.10.350">
    <property type="entry name" value="Rod shape-determining protein MreC, domain 2"/>
    <property type="match status" value="1"/>
</dbReference>
<dbReference type="STRING" id="33936.AZI98_08965"/>
<accession>A0A161Y3F9</accession>
<dbReference type="PANTHER" id="PTHR34138:SF1">
    <property type="entry name" value="CELL SHAPE-DETERMINING PROTEIN MREC"/>
    <property type="match status" value="1"/>
</dbReference>
<dbReference type="OrthoDB" id="9792313at2"/>
<evidence type="ECO:0000313" key="11">
    <source>
        <dbReference type="Proteomes" id="UP000214606"/>
    </source>
</evidence>
<comment type="function">
    <text evidence="5">Involved in formation and maintenance of cell shape.</text>
</comment>
<dbReference type="GO" id="GO:0008360">
    <property type="term" value="P:regulation of cell shape"/>
    <property type="evidence" value="ECO:0007669"/>
    <property type="project" value="UniProtKB-KW"/>
</dbReference>
<reference evidence="8 11" key="2">
    <citation type="submission" date="2016-10" db="EMBL/GenBank/DDBJ databases">
        <title>The whole genome sequencing and assembly of Aeribacillus pallidus KCTC3564 strain.</title>
        <authorList>
            <person name="Lee Y.-J."/>
            <person name="Park M.-K."/>
            <person name="Yi H."/>
            <person name="Bahn Y.-S."/>
            <person name="Kim J.F."/>
            <person name="Lee D.-W."/>
        </authorList>
    </citation>
    <scope>NUCLEOTIDE SEQUENCE [LARGE SCALE GENOMIC DNA]</scope>
    <source>
        <strain evidence="8 11">KCTC3564</strain>
    </source>
</reference>
<evidence type="ECO:0000256" key="5">
    <source>
        <dbReference type="PIRNR" id="PIRNR038471"/>
    </source>
</evidence>
<evidence type="ECO:0000256" key="4">
    <source>
        <dbReference type="ARBA" id="ARBA00032089"/>
    </source>
</evidence>
<keyword evidence="3 5" id="KW-0133">Cell shape</keyword>